<dbReference type="EMBL" id="KV454414">
    <property type="protein sequence ID" value="ODQ63613.1"/>
    <property type="molecule type" value="Genomic_DNA"/>
</dbReference>
<reference evidence="4 5" key="1">
    <citation type="journal article" date="2016" name="Proc. Natl. Acad. Sci. U.S.A.">
        <title>Comparative genomics of biotechnologically important yeasts.</title>
        <authorList>
            <person name="Riley R."/>
            <person name="Haridas S."/>
            <person name="Wolfe K.H."/>
            <person name="Lopes M.R."/>
            <person name="Hittinger C.T."/>
            <person name="Goeker M."/>
            <person name="Salamov A.A."/>
            <person name="Wisecaver J.H."/>
            <person name="Long T.M."/>
            <person name="Calvey C.H."/>
            <person name="Aerts A.L."/>
            <person name="Barry K.W."/>
            <person name="Choi C."/>
            <person name="Clum A."/>
            <person name="Coughlan A.Y."/>
            <person name="Deshpande S."/>
            <person name="Douglass A.P."/>
            <person name="Hanson S.J."/>
            <person name="Klenk H.-P."/>
            <person name="LaButti K.M."/>
            <person name="Lapidus A."/>
            <person name="Lindquist E.A."/>
            <person name="Lipzen A.M."/>
            <person name="Meier-Kolthoff J.P."/>
            <person name="Ohm R.A."/>
            <person name="Otillar R.P."/>
            <person name="Pangilinan J.L."/>
            <person name="Peng Y."/>
            <person name="Rokas A."/>
            <person name="Rosa C.A."/>
            <person name="Scheuner C."/>
            <person name="Sibirny A.A."/>
            <person name="Slot J.C."/>
            <person name="Stielow J.B."/>
            <person name="Sun H."/>
            <person name="Kurtzman C.P."/>
            <person name="Blackwell M."/>
            <person name="Grigoriev I.V."/>
            <person name="Jeffries T.W."/>
        </authorList>
    </citation>
    <scope>NUCLEOTIDE SEQUENCE [LARGE SCALE GENOMIC DNA]</scope>
    <source>
        <strain evidence="4 5">DSM 6958</strain>
    </source>
</reference>
<dbReference type="InterPro" id="IPR011257">
    <property type="entry name" value="DNA_glycosylase"/>
</dbReference>
<evidence type="ECO:0000256" key="2">
    <source>
        <dbReference type="ARBA" id="ARBA00023204"/>
    </source>
</evidence>
<dbReference type="GO" id="GO:0005634">
    <property type="term" value="C:nucleus"/>
    <property type="evidence" value="ECO:0007669"/>
    <property type="project" value="TreeGrafter"/>
</dbReference>
<sequence length="132" mass="15414">MERLVSIKGLGPWSVEMFLLFGLVRMDVFSVGDLGVRRGLAHYLKYFRPDLIKEMRDEVDWENVLEGKFGKPNSRKYPKSKPKEGGSKAKWQEPGLFELAYVAEKFRPYRTAFMMVLWELSMVDLGIFTEKK</sequence>
<dbReference type="Proteomes" id="UP000095009">
    <property type="component" value="Unassembled WGS sequence"/>
</dbReference>
<dbReference type="GO" id="GO:0043916">
    <property type="term" value="F:DNA-7-methylguanine glycosylase activity"/>
    <property type="evidence" value="ECO:0007669"/>
    <property type="project" value="TreeGrafter"/>
</dbReference>
<dbReference type="AlphaFoldDB" id="A0A1E3PDX2"/>
<evidence type="ECO:0008006" key="6">
    <source>
        <dbReference type="Google" id="ProtNLM"/>
    </source>
</evidence>
<name>A0A1E3PDX2_9ASCO</name>
<dbReference type="SUPFAM" id="SSF48150">
    <property type="entry name" value="DNA-glycosylase"/>
    <property type="match status" value="1"/>
</dbReference>
<accession>A0A1E3PDX2</accession>
<dbReference type="PANTHER" id="PTHR43003">
    <property type="entry name" value="DNA-3-METHYLADENINE GLYCOSYLASE"/>
    <property type="match status" value="1"/>
</dbReference>
<evidence type="ECO:0000313" key="5">
    <source>
        <dbReference type="Proteomes" id="UP000095009"/>
    </source>
</evidence>
<evidence type="ECO:0000313" key="4">
    <source>
        <dbReference type="EMBL" id="ODQ63613.1"/>
    </source>
</evidence>
<dbReference type="GO" id="GO:0006285">
    <property type="term" value="P:base-excision repair, AP site formation"/>
    <property type="evidence" value="ECO:0007669"/>
    <property type="project" value="TreeGrafter"/>
</dbReference>
<keyword evidence="2" id="KW-0234">DNA repair</keyword>
<proteinExistence type="predicted"/>
<dbReference type="GO" id="GO:0032993">
    <property type="term" value="C:protein-DNA complex"/>
    <property type="evidence" value="ECO:0007669"/>
    <property type="project" value="TreeGrafter"/>
</dbReference>
<keyword evidence="1" id="KW-0227">DNA damage</keyword>
<dbReference type="InterPro" id="IPR051912">
    <property type="entry name" value="Alkylbase_DNA_Glycosylase/TA"/>
</dbReference>
<gene>
    <name evidence="4" type="ORF">NADFUDRAFT_84253</name>
</gene>
<dbReference type="GO" id="GO:0032131">
    <property type="term" value="F:alkylated DNA binding"/>
    <property type="evidence" value="ECO:0007669"/>
    <property type="project" value="TreeGrafter"/>
</dbReference>
<organism evidence="4 5">
    <name type="scientific">Nadsonia fulvescens var. elongata DSM 6958</name>
    <dbReference type="NCBI Taxonomy" id="857566"/>
    <lineage>
        <taxon>Eukaryota</taxon>
        <taxon>Fungi</taxon>
        <taxon>Dikarya</taxon>
        <taxon>Ascomycota</taxon>
        <taxon>Saccharomycotina</taxon>
        <taxon>Dipodascomycetes</taxon>
        <taxon>Dipodascales</taxon>
        <taxon>Dipodascales incertae sedis</taxon>
        <taxon>Nadsonia</taxon>
    </lineage>
</organism>
<dbReference type="Gene3D" id="1.10.1670.40">
    <property type="match status" value="1"/>
</dbReference>
<dbReference type="STRING" id="857566.A0A1E3PDX2"/>
<dbReference type="OrthoDB" id="415889at2759"/>
<feature type="region of interest" description="Disordered" evidence="3">
    <location>
        <begin position="68"/>
        <end position="89"/>
    </location>
</feature>
<protein>
    <recommendedName>
        <fullName evidence="6">DNA glycosylase</fullName>
    </recommendedName>
</protein>
<dbReference type="PANTHER" id="PTHR43003:SF5">
    <property type="entry name" value="DNA-3-METHYLADENINE GLYCOSYLASE"/>
    <property type="match status" value="1"/>
</dbReference>
<evidence type="ECO:0000256" key="3">
    <source>
        <dbReference type="SAM" id="MobiDB-lite"/>
    </source>
</evidence>
<keyword evidence="5" id="KW-1185">Reference proteome</keyword>
<evidence type="ECO:0000256" key="1">
    <source>
        <dbReference type="ARBA" id="ARBA00022763"/>
    </source>
</evidence>
<dbReference type="GO" id="GO:0006307">
    <property type="term" value="P:DNA alkylation repair"/>
    <property type="evidence" value="ECO:0007669"/>
    <property type="project" value="TreeGrafter"/>
</dbReference>
<dbReference type="GO" id="GO:0008725">
    <property type="term" value="F:DNA-3-methyladenine glycosylase activity"/>
    <property type="evidence" value="ECO:0007669"/>
    <property type="project" value="TreeGrafter"/>
</dbReference>